<organism evidence="1 2">
    <name type="scientific">Halobellus rarus</name>
    <dbReference type="NCBI Taxonomy" id="1126237"/>
    <lineage>
        <taxon>Archaea</taxon>
        <taxon>Methanobacteriati</taxon>
        <taxon>Methanobacteriota</taxon>
        <taxon>Stenosarchaea group</taxon>
        <taxon>Halobacteria</taxon>
        <taxon>Halobacteriales</taxon>
        <taxon>Haloferacaceae</taxon>
        <taxon>Halobellus</taxon>
    </lineage>
</organism>
<evidence type="ECO:0000313" key="2">
    <source>
        <dbReference type="Proteomes" id="UP001597085"/>
    </source>
</evidence>
<reference evidence="1 2" key="1">
    <citation type="journal article" date="2019" name="Int. J. Syst. Evol. Microbiol.">
        <title>The Global Catalogue of Microorganisms (GCM) 10K type strain sequencing project: providing services to taxonomists for standard genome sequencing and annotation.</title>
        <authorList>
            <consortium name="The Broad Institute Genomics Platform"/>
            <consortium name="The Broad Institute Genome Sequencing Center for Infectious Disease"/>
            <person name="Wu L."/>
            <person name="Ma J."/>
        </authorList>
    </citation>
    <scope>NUCLEOTIDE SEQUENCE [LARGE SCALE GENOMIC DNA]</scope>
    <source>
        <strain evidence="1 2">CGMCC 1.12121</strain>
    </source>
</reference>
<evidence type="ECO:0000313" key="1">
    <source>
        <dbReference type="EMBL" id="MFD1598272.1"/>
    </source>
</evidence>
<sequence>MRWRREISVDLGSPRALDSMRSLWSSLTAFAAVLASRVFVQRAAPSSPTRSIVGRQSLAEGQVDRRRGGGLVVDAWLVRFGEQSAPARDGVLASGAVGFRNADRVVAVAVAPRVDVPSNRDPTRGSLYVTGTLAARSYINARRSRADRVDVGAA</sequence>
<proteinExistence type="predicted"/>
<name>A0ABD6CK61_9EURY</name>
<protein>
    <submittedName>
        <fullName evidence="1">Uncharacterized protein</fullName>
    </submittedName>
</protein>
<dbReference type="AlphaFoldDB" id="A0ABD6CK61"/>
<dbReference type="Proteomes" id="UP001597085">
    <property type="component" value="Unassembled WGS sequence"/>
</dbReference>
<keyword evidence="2" id="KW-1185">Reference proteome</keyword>
<dbReference type="RefSeq" id="WP_390276893.1">
    <property type="nucleotide sequence ID" value="NZ_JBHUDK010000004.1"/>
</dbReference>
<gene>
    <name evidence="1" type="ORF">ACFSBX_04795</name>
</gene>
<comment type="caution">
    <text evidence="1">The sequence shown here is derived from an EMBL/GenBank/DDBJ whole genome shotgun (WGS) entry which is preliminary data.</text>
</comment>
<dbReference type="EMBL" id="JBHUDK010000004">
    <property type="protein sequence ID" value="MFD1598272.1"/>
    <property type="molecule type" value="Genomic_DNA"/>
</dbReference>
<accession>A0ABD6CK61</accession>